<evidence type="ECO:0000313" key="2">
    <source>
        <dbReference type="EMBL" id="RLN09336.1"/>
    </source>
</evidence>
<organism evidence="2 3">
    <name type="scientific">Panicum miliaceum</name>
    <name type="common">Proso millet</name>
    <name type="synonym">Broomcorn millet</name>
    <dbReference type="NCBI Taxonomy" id="4540"/>
    <lineage>
        <taxon>Eukaryota</taxon>
        <taxon>Viridiplantae</taxon>
        <taxon>Streptophyta</taxon>
        <taxon>Embryophyta</taxon>
        <taxon>Tracheophyta</taxon>
        <taxon>Spermatophyta</taxon>
        <taxon>Magnoliopsida</taxon>
        <taxon>Liliopsida</taxon>
        <taxon>Poales</taxon>
        <taxon>Poaceae</taxon>
        <taxon>PACMAD clade</taxon>
        <taxon>Panicoideae</taxon>
        <taxon>Panicodae</taxon>
        <taxon>Paniceae</taxon>
        <taxon>Panicinae</taxon>
        <taxon>Panicum</taxon>
        <taxon>Panicum sect. Panicum</taxon>
    </lineage>
</organism>
<evidence type="ECO:0000313" key="3">
    <source>
        <dbReference type="Proteomes" id="UP000275267"/>
    </source>
</evidence>
<dbReference type="Proteomes" id="UP000275267">
    <property type="component" value="Unassembled WGS sequence"/>
</dbReference>
<keyword evidence="3" id="KW-1185">Reference proteome</keyword>
<protein>
    <submittedName>
        <fullName evidence="2">Uncharacterized protein</fullName>
    </submittedName>
</protein>
<dbReference type="EMBL" id="PQIB02000007">
    <property type="protein sequence ID" value="RLN09336.1"/>
    <property type="molecule type" value="Genomic_DNA"/>
</dbReference>
<dbReference type="OrthoDB" id="4951845at2759"/>
<reference evidence="3" key="1">
    <citation type="journal article" date="2019" name="Nat. Commun.">
        <title>The genome of broomcorn millet.</title>
        <authorList>
            <person name="Zou C."/>
            <person name="Miki D."/>
            <person name="Li D."/>
            <person name="Tang Q."/>
            <person name="Xiao L."/>
            <person name="Rajput S."/>
            <person name="Deng P."/>
            <person name="Jia W."/>
            <person name="Huang R."/>
            <person name="Zhang M."/>
            <person name="Sun Y."/>
            <person name="Hu J."/>
            <person name="Fu X."/>
            <person name="Schnable P.S."/>
            <person name="Li F."/>
            <person name="Zhang H."/>
            <person name="Feng B."/>
            <person name="Zhu X."/>
            <person name="Liu R."/>
            <person name="Schnable J.C."/>
            <person name="Zhu J.-K."/>
            <person name="Zhang H."/>
        </authorList>
    </citation>
    <scope>NUCLEOTIDE SEQUENCE [LARGE SCALE GENOMIC DNA]</scope>
</reference>
<proteinExistence type="predicted"/>
<comment type="caution">
    <text evidence="2">The sequence shown here is derived from an EMBL/GenBank/DDBJ whole genome shotgun (WGS) entry which is preliminary data.</text>
</comment>
<dbReference type="AlphaFoldDB" id="A0A3L6RUC6"/>
<evidence type="ECO:0000256" key="1">
    <source>
        <dbReference type="SAM" id="MobiDB-lite"/>
    </source>
</evidence>
<accession>A0A3L6RUC6</accession>
<name>A0A3L6RUC6_PANMI</name>
<feature type="region of interest" description="Disordered" evidence="1">
    <location>
        <begin position="1"/>
        <end position="21"/>
    </location>
</feature>
<sequence>MPIPNPTGDPAASPQPHAGPRVELELPLPPGGAAPFDLAAAVCSHGLFMMAPNGWDPAARALVRPLRLASDRSVSLLARVSAHPARPGTALLVAVEGAGALSSLDQDYILEQVRRMLRLSEEDGAAVAEFQAMHAAARRRVSGASSSRPRCLRMFGISTLGSRRRVLGRRTLLQRGSHRRSAKSDTKIEVPKERIQLRPKGNKIEAYRRGSINEARRSMERLRSRAPSMLSCKECAKGNLSNTPRIYREYSR</sequence>
<dbReference type="STRING" id="4540.A0A3L6RUC6"/>
<gene>
    <name evidence="2" type="ORF">C2845_PM11G10830</name>
</gene>